<comment type="similarity">
    <text evidence="4">Belongs to the GST superfamily.</text>
</comment>
<dbReference type="InterPro" id="IPR004046">
    <property type="entry name" value="GST_C"/>
</dbReference>
<evidence type="ECO:0000256" key="1">
    <source>
        <dbReference type="ARBA" id="ARBA00012452"/>
    </source>
</evidence>
<dbReference type="Gene3D" id="1.20.1050.10">
    <property type="match status" value="1"/>
</dbReference>
<dbReference type="FunFam" id="3.40.30.10:FF:000156">
    <property type="entry name" value="Glutathione S-transferase 1"/>
    <property type="match status" value="1"/>
</dbReference>
<dbReference type="Gene3D" id="3.40.30.10">
    <property type="entry name" value="Glutaredoxin"/>
    <property type="match status" value="1"/>
</dbReference>
<dbReference type="Pfam" id="PF00043">
    <property type="entry name" value="GST_C"/>
    <property type="match status" value="1"/>
</dbReference>
<dbReference type="EC" id="2.5.1.18" evidence="1"/>
<dbReference type="GO" id="GO:0004364">
    <property type="term" value="F:glutathione transferase activity"/>
    <property type="evidence" value="ECO:0007669"/>
    <property type="project" value="UniProtKB-EC"/>
</dbReference>
<feature type="domain" description="GST N-terminal" evidence="5">
    <location>
        <begin position="1"/>
        <end position="81"/>
    </location>
</feature>
<sequence length="221" mass="25263">MITLHHLENSRSQRIAWALEALELDYQIRHYQRVPETNEAPEELKAIHPLGKAPVLEDDGVIIAESAAILEYLVERYGHNSTLKPLSDVDLRDYRYWLHFAEGSLMPLLVMQLLFDKIPTQPMPFFVRPIAKGIGNAVKAGFIQPRLAPMVALMEQHLAKQPWFAGQHFTIADIQMSFPLLAMEQGKTLAKSPHIQAWLERVREQPSYQKAVAKVGEYRAF</sequence>
<evidence type="ECO:0000313" key="8">
    <source>
        <dbReference type="Proteomes" id="UP000315901"/>
    </source>
</evidence>
<comment type="caution">
    <text evidence="7">The sequence shown here is derived from an EMBL/GenBank/DDBJ whole genome shotgun (WGS) entry which is preliminary data.</text>
</comment>
<gene>
    <name evidence="7" type="ORF">FJM67_14445</name>
</gene>
<dbReference type="SFLD" id="SFLDG00358">
    <property type="entry name" value="Main_(cytGST)"/>
    <property type="match status" value="1"/>
</dbReference>
<evidence type="ECO:0000259" key="6">
    <source>
        <dbReference type="PROSITE" id="PS50405"/>
    </source>
</evidence>
<dbReference type="GO" id="GO:0004601">
    <property type="term" value="F:peroxidase activity"/>
    <property type="evidence" value="ECO:0007669"/>
    <property type="project" value="UniProtKB-ARBA"/>
</dbReference>
<dbReference type="InterPro" id="IPR004045">
    <property type="entry name" value="Glutathione_S-Trfase_N"/>
</dbReference>
<evidence type="ECO:0000256" key="3">
    <source>
        <dbReference type="ARBA" id="ARBA00047960"/>
    </source>
</evidence>
<keyword evidence="8" id="KW-1185">Reference proteome</keyword>
<organism evidence="7 8">
    <name type="scientific">Maribrevibacterium harenarium</name>
    <dbReference type="NCBI Taxonomy" id="2589817"/>
    <lineage>
        <taxon>Bacteria</taxon>
        <taxon>Pseudomonadati</taxon>
        <taxon>Pseudomonadota</taxon>
        <taxon>Gammaproteobacteria</taxon>
        <taxon>Oceanospirillales</taxon>
        <taxon>Oceanospirillaceae</taxon>
        <taxon>Maribrevibacterium</taxon>
    </lineage>
</organism>
<keyword evidence="2 7" id="KW-0808">Transferase</keyword>
<dbReference type="SUPFAM" id="SSF47616">
    <property type="entry name" value="GST C-terminal domain-like"/>
    <property type="match status" value="1"/>
</dbReference>
<accession>A0A501WGM7</accession>
<comment type="catalytic activity">
    <reaction evidence="3">
        <text>RX + glutathione = an S-substituted glutathione + a halide anion + H(+)</text>
        <dbReference type="Rhea" id="RHEA:16437"/>
        <dbReference type="ChEBI" id="CHEBI:15378"/>
        <dbReference type="ChEBI" id="CHEBI:16042"/>
        <dbReference type="ChEBI" id="CHEBI:17792"/>
        <dbReference type="ChEBI" id="CHEBI:57925"/>
        <dbReference type="ChEBI" id="CHEBI:90779"/>
        <dbReference type="EC" id="2.5.1.18"/>
    </reaction>
</comment>
<dbReference type="RefSeq" id="WP_140590720.1">
    <property type="nucleotide sequence ID" value="NZ_VFRR01000041.1"/>
</dbReference>
<dbReference type="SFLD" id="SFLDG01150">
    <property type="entry name" value="Main.1:_Beta-like"/>
    <property type="match status" value="1"/>
</dbReference>
<evidence type="ECO:0000313" key="7">
    <source>
        <dbReference type="EMBL" id="TPE47510.1"/>
    </source>
</evidence>
<name>A0A501WGM7_9GAMM</name>
<proteinExistence type="inferred from homology"/>
<dbReference type="SUPFAM" id="SSF52833">
    <property type="entry name" value="Thioredoxin-like"/>
    <property type="match status" value="1"/>
</dbReference>
<feature type="domain" description="GST C-terminal" evidence="6">
    <location>
        <begin position="87"/>
        <end position="221"/>
    </location>
</feature>
<evidence type="ECO:0000256" key="2">
    <source>
        <dbReference type="ARBA" id="ARBA00022679"/>
    </source>
</evidence>
<dbReference type="InterPro" id="IPR036282">
    <property type="entry name" value="Glutathione-S-Trfase_C_sf"/>
</dbReference>
<dbReference type="PROSITE" id="PS50404">
    <property type="entry name" value="GST_NTER"/>
    <property type="match status" value="1"/>
</dbReference>
<dbReference type="CDD" id="cd03189">
    <property type="entry name" value="GST_C_GTT1_like"/>
    <property type="match status" value="1"/>
</dbReference>
<dbReference type="SFLD" id="SFLDS00019">
    <property type="entry name" value="Glutathione_Transferase_(cytos"/>
    <property type="match status" value="1"/>
</dbReference>
<dbReference type="OrthoDB" id="9810080at2"/>
<evidence type="ECO:0000259" key="5">
    <source>
        <dbReference type="PROSITE" id="PS50404"/>
    </source>
</evidence>
<protein>
    <recommendedName>
        <fullName evidence="1">glutathione transferase</fullName>
        <ecNumber evidence="1">2.5.1.18</ecNumber>
    </recommendedName>
</protein>
<dbReference type="GO" id="GO:0005737">
    <property type="term" value="C:cytoplasm"/>
    <property type="evidence" value="ECO:0007669"/>
    <property type="project" value="UniProtKB-ARBA"/>
</dbReference>
<dbReference type="InterPro" id="IPR040079">
    <property type="entry name" value="Glutathione_S-Trfase"/>
</dbReference>
<dbReference type="PANTHER" id="PTHR44051:SF9">
    <property type="entry name" value="GLUTATHIONE S-TRANSFERASE 1"/>
    <property type="match status" value="1"/>
</dbReference>
<dbReference type="CDD" id="cd03046">
    <property type="entry name" value="GST_N_GTT1_like"/>
    <property type="match status" value="1"/>
</dbReference>
<dbReference type="PANTHER" id="PTHR44051">
    <property type="entry name" value="GLUTATHIONE S-TRANSFERASE-RELATED"/>
    <property type="match status" value="1"/>
</dbReference>
<dbReference type="InterPro" id="IPR010987">
    <property type="entry name" value="Glutathione-S-Trfase_C-like"/>
</dbReference>
<dbReference type="InterPro" id="IPR036249">
    <property type="entry name" value="Thioredoxin-like_sf"/>
</dbReference>
<dbReference type="Proteomes" id="UP000315901">
    <property type="component" value="Unassembled WGS sequence"/>
</dbReference>
<dbReference type="AlphaFoldDB" id="A0A501WGM7"/>
<reference evidence="7 8" key="1">
    <citation type="submission" date="2019-06" db="EMBL/GenBank/DDBJ databases">
        <title>A novel bacterium of genus Marinomonas, isolated from coastal sand.</title>
        <authorList>
            <person name="Huang H."/>
            <person name="Mo K."/>
            <person name="Hu Y."/>
        </authorList>
    </citation>
    <scope>NUCLEOTIDE SEQUENCE [LARGE SCALE GENOMIC DNA]</scope>
    <source>
        <strain evidence="7 8">HB171799</strain>
    </source>
</reference>
<evidence type="ECO:0000256" key="4">
    <source>
        <dbReference type="RuleBase" id="RU003494"/>
    </source>
</evidence>
<dbReference type="PROSITE" id="PS50405">
    <property type="entry name" value="GST_CTER"/>
    <property type="match status" value="1"/>
</dbReference>
<dbReference type="Pfam" id="PF02798">
    <property type="entry name" value="GST_N"/>
    <property type="match status" value="1"/>
</dbReference>
<dbReference type="EMBL" id="VFRR01000041">
    <property type="protein sequence ID" value="TPE47510.1"/>
    <property type="molecule type" value="Genomic_DNA"/>
</dbReference>